<gene>
    <name evidence="2" type="ORF">Tci_651673</name>
</gene>
<sequence length="208" mass="24441">SAAFGYWYISLVFPTYVYPFFQMILMSFDPRLFAYVESPILCHEWVVRISLEGDDILRLQGERTQGVAKTFLNTKNYKTRVSYDLVIFCEEHSVICQEEEHEVHLKLVLELLRKEKAYAKFSKCEFWLEEVHFLGHMVNHSVFPWTRVRVSGWCVELKGRVKLRRVRAMSMTIQSCSKFRIGLRDATKSVRDAIGFEYCLASLSGWTE</sequence>
<feature type="transmembrane region" description="Helical" evidence="1">
    <location>
        <begin position="6"/>
        <end position="25"/>
    </location>
</feature>
<name>A0A699K9Y5_TANCI</name>
<proteinExistence type="predicted"/>
<dbReference type="InterPro" id="IPR043128">
    <property type="entry name" value="Rev_trsase/Diguanyl_cyclase"/>
</dbReference>
<keyword evidence="1" id="KW-0472">Membrane</keyword>
<comment type="caution">
    <text evidence="2">The sequence shown here is derived from an EMBL/GenBank/DDBJ whole genome shotgun (WGS) entry which is preliminary data.</text>
</comment>
<organism evidence="2">
    <name type="scientific">Tanacetum cinerariifolium</name>
    <name type="common">Dalmatian daisy</name>
    <name type="synonym">Chrysanthemum cinerariifolium</name>
    <dbReference type="NCBI Taxonomy" id="118510"/>
    <lineage>
        <taxon>Eukaryota</taxon>
        <taxon>Viridiplantae</taxon>
        <taxon>Streptophyta</taxon>
        <taxon>Embryophyta</taxon>
        <taxon>Tracheophyta</taxon>
        <taxon>Spermatophyta</taxon>
        <taxon>Magnoliopsida</taxon>
        <taxon>eudicotyledons</taxon>
        <taxon>Gunneridae</taxon>
        <taxon>Pentapetalae</taxon>
        <taxon>asterids</taxon>
        <taxon>campanulids</taxon>
        <taxon>Asterales</taxon>
        <taxon>Asteraceae</taxon>
        <taxon>Asteroideae</taxon>
        <taxon>Anthemideae</taxon>
        <taxon>Anthemidinae</taxon>
        <taxon>Tanacetum</taxon>
    </lineage>
</organism>
<dbReference type="AlphaFoldDB" id="A0A699K9Y5"/>
<feature type="non-terminal residue" evidence="2">
    <location>
        <position position="1"/>
    </location>
</feature>
<accession>A0A699K9Y5</accession>
<dbReference type="Gene3D" id="3.30.70.270">
    <property type="match status" value="1"/>
</dbReference>
<keyword evidence="1" id="KW-0812">Transmembrane</keyword>
<dbReference type="SUPFAM" id="SSF56672">
    <property type="entry name" value="DNA/RNA polymerases"/>
    <property type="match status" value="1"/>
</dbReference>
<keyword evidence="2" id="KW-0808">Transferase</keyword>
<keyword evidence="1" id="KW-1133">Transmembrane helix</keyword>
<keyword evidence="2" id="KW-0695">RNA-directed DNA polymerase</keyword>
<reference evidence="2" key="1">
    <citation type="journal article" date="2019" name="Sci. Rep.">
        <title>Draft genome of Tanacetum cinerariifolium, the natural source of mosquito coil.</title>
        <authorList>
            <person name="Yamashiro T."/>
            <person name="Shiraishi A."/>
            <person name="Satake H."/>
            <person name="Nakayama K."/>
        </authorList>
    </citation>
    <scope>NUCLEOTIDE SEQUENCE</scope>
</reference>
<evidence type="ECO:0000256" key="1">
    <source>
        <dbReference type="SAM" id="Phobius"/>
    </source>
</evidence>
<keyword evidence="2" id="KW-0548">Nucleotidyltransferase</keyword>
<dbReference type="EMBL" id="BKCJ010489705">
    <property type="protein sequence ID" value="GFA79701.1"/>
    <property type="molecule type" value="Genomic_DNA"/>
</dbReference>
<evidence type="ECO:0000313" key="2">
    <source>
        <dbReference type="EMBL" id="GFA79701.1"/>
    </source>
</evidence>
<dbReference type="InterPro" id="IPR043502">
    <property type="entry name" value="DNA/RNA_pol_sf"/>
</dbReference>
<protein>
    <submittedName>
        <fullName evidence="2">Putative reverse transcriptase domain-containing protein</fullName>
    </submittedName>
</protein>
<dbReference type="GO" id="GO:0003964">
    <property type="term" value="F:RNA-directed DNA polymerase activity"/>
    <property type="evidence" value="ECO:0007669"/>
    <property type="project" value="UniProtKB-KW"/>
</dbReference>